<evidence type="ECO:0000313" key="2">
    <source>
        <dbReference type="EMBL" id="MFC4913509.1"/>
    </source>
</evidence>
<name>A0ABV9UBE8_9ACTN</name>
<organism evidence="2 3">
    <name type="scientific">Actinomadura gamaensis</name>
    <dbReference type="NCBI Taxonomy" id="1763541"/>
    <lineage>
        <taxon>Bacteria</taxon>
        <taxon>Bacillati</taxon>
        <taxon>Actinomycetota</taxon>
        <taxon>Actinomycetes</taxon>
        <taxon>Streptosporangiales</taxon>
        <taxon>Thermomonosporaceae</taxon>
        <taxon>Actinomadura</taxon>
    </lineage>
</organism>
<proteinExistence type="predicted"/>
<evidence type="ECO:0000313" key="3">
    <source>
        <dbReference type="Proteomes" id="UP001595872"/>
    </source>
</evidence>
<feature type="domain" description="DUF4097" evidence="1">
    <location>
        <begin position="11"/>
        <end position="216"/>
    </location>
</feature>
<dbReference type="Pfam" id="PF13349">
    <property type="entry name" value="DUF4097"/>
    <property type="match status" value="1"/>
</dbReference>
<protein>
    <submittedName>
        <fullName evidence="2">DUF4097 family beta strand repeat-containing protein</fullName>
    </submittedName>
</protein>
<sequence length="220" mass="22209">MNTFATTAPITVVLNVPAGRVQLVATDRADTTVQVAPADASKSRDVKAAENTTVDYADGVLRIENAAKSQHFGSTGALHVTVHLPAGSAVEGTSASAEFQTSGPLGDVAFEGAYRQIQLEEVASLKLTATDGDVEVGKLNGSADITTAHGDIRVAEAAGGTVTLTTKSGSIDIAAASGVSASLDAHTGHGRVSNALKNDGTATLEIEATTPNGDITARSL</sequence>
<evidence type="ECO:0000259" key="1">
    <source>
        <dbReference type="Pfam" id="PF13349"/>
    </source>
</evidence>
<keyword evidence="3" id="KW-1185">Reference proteome</keyword>
<dbReference type="InterPro" id="IPR025164">
    <property type="entry name" value="Toastrack_DUF4097"/>
</dbReference>
<reference evidence="3" key="1">
    <citation type="journal article" date="2019" name="Int. J. Syst. Evol. Microbiol.">
        <title>The Global Catalogue of Microorganisms (GCM) 10K type strain sequencing project: providing services to taxonomists for standard genome sequencing and annotation.</title>
        <authorList>
            <consortium name="The Broad Institute Genomics Platform"/>
            <consortium name="The Broad Institute Genome Sequencing Center for Infectious Disease"/>
            <person name="Wu L."/>
            <person name="Ma J."/>
        </authorList>
    </citation>
    <scope>NUCLEOTIDE SEQUENCE [LARGE SCALE GENOMIC DNA]</scope>
    <source>
        <strain evidence="3">KLKA75</strain>
    </source>
</reference>
<comment type="caution">
    <text evidence="2">The sequence shown here is derived from an EMBL/GenBank/DDBJ whole genome shotgun (WGS) entry which is preliminary data.</text>
</comment>
<gene>
    <name evidence="2" type="ORF">ACFPCY_39860</name>
</gene>
<dbReference type="Proteomes" id="UP001595872">
    <property type="component" value="Unassembled WGS sequence"/>
</dbReference>
<dbReference type="RefSeq" id="WP_378264497.1">
    <property type="nucleotide sequence ID" value="NZ_JBHSIT010000017.1"/>
</dbReference>
<dbReference type="EMBL" id="JBHSIT010000017">
    <property type="protein sequence ID" value="MFC4913509.1"/>
    <property type="molecule type" value="Genomic_DNA"/>
</dbReference>
<accession>A0ABV9UBE8</accession>